<sequence length="170" mass="18214">MAPQGHSSFEALGKISKPRKPQDMNLLGPEPSPSCLLPGSGTGSPNLQDEYLLGSPLGCDTGGNTSGSASHALQDVFVPHPSFNSAAEFHLDLEGCTRRSYFSTGVNLEVLGHGDVPPNRHLHDYHAARMNKFLETITAAFDAAITTTSANNNNNNNIFIDSQRESPRLL</sequence>
<protein>
    <submittedName>
        <fullName evidence="2">Uncharacterized protein</fullName>
    </submittedName>
</protein>
<proteinExistence type="predicted"/>
<dbReference type="AlphaFoldDB" id="A0A1Q9E5Z0"/>
<name>A0A1Q9E5Z0_SYMMI</name>
<comment type="caution">
    <text evidence="2">The sequence shown here is derived from an EMBL/GenBank/DDBJ whole genome shotgun (WGS) entry which is preliminary data.</text>
</comment>
<evidence type="ECO:0000313" key="3">
    <source>
        <dbReference type="Proteomes" id="UP000186817"/>
    </source>
</evidence>
<gene>
    <name evidence="2" type="ORF">AK812_SmicGene14276</name>
</gene>
<organism evidence="2 3">
    <name type="scientific">Symbiodinium microadriaticum</name>
    <name type="common">Dinoflagellate</name>
    <name type="synonym">Zooxanthella microadriatica</name>
    <dbReference type="NCBI Taxonomy" id="2951"/>
    <lineage>
        <taxon>Eukaryota</taxon>
        <taxon>Sar</taxon>
        <taxon>Alveolata</taxon>
        <taxon>Dinophyceae</taxon>
        <taxon>Suessiales</taxon>
        <taxon>Symbiodiniaceae</taxon>
        <taxon>Symbiodinium</taxon>
    </lineage>
</organism>
<evidence type="ECO:0000313" key="2">
    <source>
        <dbReference type="EMBL" id="OLQ02823.1"/>
    </source>
</evidence>
<reference evidence="2 3" key="1">
    <citation type="submission" date="2016-02" db="EMBL/GenBank/DDBJ databases">
        <title>Genome analysis of coral dinoflagellate symbionts highlights evolutionary adaptations to a symbiotic lifestyle.</title>
        <authorList>
            <person name="Aranda M."/>
            <person name="Li Y."/>
            <person name="Liew Y.J."/>
            <person name="Baumgarten S."/>
            <person name="Simakov O."/>
            <person name="Wilson M."/>
            <person name="Piel J."/>
            <person name="Ashoor H."/>
            <person name="Bougouffa S."/>
            <person name="Bajic V.B."/>
            <person name="Ryu T."/>
            <person name="Ravasi T."/>
            <person name="Bayer T."/>
            <person name="Micklem G."/>
            <person name="Kim H."/>
            <person name="Bhak J."/>
            <person name="Lajeunesse T.C."/>
            <person name="Voolstra C.R."/>
        </authorList>
    </citation>
    <scope>NUCLEOTIDE SEQUENCE [LARGE SCALE GENOMIC DNA]</scope>
    <source>
        <strain evidence="2 3">CCMP2467</strain>
    </source>
</reference>
<evidence type="ECO:0000256" key="1">
    <source>
        <dbReference type="SAM" id="MobiDB-lite"/>
    </source>
</evidence>
<feature type="region of interest" description="Disordered" evidence="1">
    <location>
        <begin position="1"/>
        <end position="41"/>
    </location>
</feature>
<dbReference type="EMBL" id="LSRX01000253">
    <property type="protein sequence ID" value="OLQ02823.1"/>
    <property type="molecule type" value="Genomic_DNA"/>
</dbReference>
<dbReference type="Proteomes" id="UP000186817">
    <property type="component" value="Unassembled WGS sequence"/>
</dbReference>
<accession>A0A1Q9E5Z0</accession>
<keyword evidence="3" id="KW-1185">Reference proteome</keyword>